<evidence type="ECO:0000256" key="5">
    <source>
        <dbReference type="ARBA" id="ARBA00022840"/>
    </source>
</evidence>
<dbReference type="SUPFAM" id="SSF52540">
    <property type="entry name" value="P-loop containing nucleoside triphosphate hydrolases"/>
    <property type="match status" value="1"/>
</dbReference>
<feature type="transmembrane region" description="Helical" evidence="8">
    <location>
        <begin position="288"/>
        <end position="306"/>
    </location>
</feature>
<dbReference type="PANTHER" id="PTHR30482:SF20">
    <property type="entry name" value="HIGH-AFFINITY BRANCHED-CHAIN AMINO ACID TRANSPORT SYSTEM PERMEASE PROTEIN LIVM"/>
    <property type="match status" value="1"/>
</dbReference>
<evidence type="ECO:0000313" key="10">
    <source>
        <dbReference type="EMBL" id="GMK43213.1"/>
    </source>
</evidence>
<gene>
    <name evidence="10" type="ORF">PghCCS26_03400</name>
</gene>
<feature type="transmembrane region" description="Helical" evidence="8">
    <location>
        <begin position="38"/>
        <end position="57"/>
    </location>
</feature>
<dbReference type="InterPro" id="IPR032823">
    <property type="entry name" value="BCA_ABC_TP_C"/>
</dbReference>
<dbReference type="PROSITE" id="PS51318">
    <property type="entry name" value="TAT"/>
    <property type="match status" value="1"/>
</dbReference>
<feature type="transmembrane region" description="Helical" evidence="8">
    <location>
        <begin position="165"/>
        <end position="183"/>
    </location>
</feature>
<dbReference type="PANTHER" id="PTHR30482">
    <property type="entry name" value="HIGH-AFFINITY BRANCHED-CHAIN AMINO ACID TRANSPORT SYSTEM PERMEASE"/>
    <property type="match status" value="1"/>
</dbReference>
<keyword evidence="5" id="KW-0067">ATP-binding</keyword>
<evidence type="ECO:0000256" key="1">
    <source>
        <dbReference type="ARBA" id="ARBA00004651"/>
    </source>
</evidence>
<feature type="transmembrane region" description="Helical" evidence="8">
    <location>
        <begin position="64"/>
        <end position="83"/>
    </location>
</feature>
<evidence type="ECO:0000256" key="7">
    <source>
        <dbReference type="ARBA" id="ARBA00023136"/>
    </source>
</evidence>
<dbReference type="InterPro" id="IPR043428">
    <property type="entry name" value="LivM-like"/>
</dbReference>
<keyword evidence="6 8" id="KW-1133">Transmembrane helix</keyword>
<accession>A0ABQ6NDV8</accession>
<dbReference type="SMART" id="SM00382">
    <property type="entry name" value="AAA"/>
    <property type="match status" value="1"/>
</dbReference>
<dbReference type="CDD" id="cd06581">
    <property type="entry name" value="TM_PBP1_LivM_like"/>
    <property type="match status" value="1"/>
</dbReference>
<keyword evidence="11" id="KW-1185">Reference proteome</keyword>
<keyword evidence="7 8" id="KW-0472">Membrane</keyword>
<reference evidence="10 11" key="1">
    <citation type="submission" date="2023-05" db="EMBL/GenBank/DDBJ databases">
        <title>Draft genome of Paenibacillus sp. CCS26.</title>
        <authorList>
            <person name="Akita H."/>
            <person name="Shinto Y."/>
            <person name="Kimura Z."/>
        </authorList>
    </citation>
    <scope>NUCLEOTIDE SEQUENCE [LARGE SCALE GENOMIC DNA]</scope>
    <source>
        <strain evidence="10 11">CCS26</strain>
    </source>
</reference>
<feature type="domain" description="ABC transporter" evidence="9">
    <location>
        <begin position="353"/>
        <end position="599"/>
    </location>
</feature>
<dbReference type="InterPro" id="IPR001851">
    <property type="entry name" value="ABC_transp_permease"/>
</dbReference>
<keyword evidence="2" id="KW-1003">Cell membrane</keyword>
<sequence>MNDTWKNIIFRRSALWGGLLAAAAIASASWTADAYMLNLFFTIGIYVIACVGMNILVGYCGIVSIGHAGLMAAGAYTSAYASTHYGLNFWLSALAGIAVSLIIGSLIAIPTIKAGGVYLSMITIAFGVVVHEALIRWDGVTGGPLGISGIPKPKLGGYAFDLQSMYLLVAAVAIGALILAYNIRRSAWGRSMIATKENEIAAASLGIRKFKPQYVGFAVSAVLAGLAGTLYAHTNSFISPDTYHFQASVQLVLIVILGGSGRLLGPIIGAVILVFLPEVLEMEKLRMALYGTIMFAVLYFLPKGIMGTMNDWLEARFGLKLRSQEADRSGGKADHGLLFANDRKKGGFPAAALRLEGINKSFGGLQALKEVSVEIKAGTIHSLVGPNGAGKTTLLNVISGLYTPEQGAMELHGASLSGSLSLVSGLGIARTFQHSRLFKELTVLENVMTGMTVKARTGLGAAFLRTPGQRRREAELQEKAHRLLDLIGYDGNRHMSASQLPYGHQRMVEIARALATEPSVLLLDEPAAGMTAAEIKQLEELLQRLVGYGLTIVLIEHHMDFVQRVSDSVTVLDFGKVIGTGNPAQLLSDPRVIQAYLGKEEVAADAER</sequence>
<dbReference type="InterPro" id="IPR006311">
    <property type="entry name" value="TAT_signal"/>
</dbReference>
<dbReference type="Gene3D" id="3.40.50.300">
    <property type="entry name" value="P-loop containing nucleotide triphosphate hydrolases"/>
    <property type="match status" value="1"/>
</dbReference>
<organism evidence="10 11">
    <name type="scientific">Paenibacillus glycanilyticus</name>
    <dbReference type="NCBI Taxonomy" id="126569"/>
    <lineage>
        <taxon>Bacteria</taxon>
        <taxon>Bacillati</taxon>
        <taxon>Bacillota</taxon>
        <taxon>Bacilli</taxon>
        <taxon>Bacillales</taxon>
        <taxon>Paenibacillaceae</taxon>
        <taxon>Paenibacillus</taxon>
    </lineage>
</organism>
<dbReference type="PROSITE" id="PS50893">
    <property type="entry name" value="ABC_TRANSPORTER_2"/>
    <property type="match status" value="1"/>
</dbReference>
<dbReference type="InterPro" id="IPR003439">
    <property type="entry name" value="ABC_transporter-like_ATP-bd"/>
</dbReference>
<dbReference type="CDD" id="cd03219">
    <property type="entry name" value="ABC_Mj1267_LivG_branched"/>
    <property type="match status" value="1"/>
</dbReference>
<dbReference type="Pfam" id="PF02653">
    <property type="entry name" value="BPD_transp_2"/>
    <property type="match status" value="1"/>
</dbReference>
<evidence type="ECO:0000313" key="11">
    <source>
        <dbReference type="Proteomes" id="UP001285921"/>
    </source>
</evidence>
<dbReference type="Pfam" id="PF12399">
    <property type="entry name" value="BCA_ABC_TP_C"/>
    <property type="match status" value="1"/>
</dbReference>
<dbReference type="RefSeq" id="WP_317978586.1">
    <property type="nucleotide sequence ID" value="NZ_BTCL01000001.1"/>
</dbReference>
<keyword evidence="3 8" id="KW-0812">Transmembrane</keyword>
<dbReference type="Proteomes" id="UP001285921">
    <property type="component" value="Unassembled WGS sequence"/>
</dbReference>
<evidence type="ECO:0000256" key="6">
    <source>
        <dbReference type="ARBA" id="ARBA00022989"/>
    </source>
</evidence>
<evidence type="ECO:0000256" key="8">
    <source>
        <dbReference type="SAM" id="Phobius"/>
    </source>
</evidence>
<evidence type="ECO:0000259" key="9">
    <source>
        <dbReference type="PROSITE" id="PS50893"/>
    </source>
</evidence>
<evidence type="ECO:0000256" key="4">
    <source>
        <dbReference type="ARBA" id="ARBA00022741"/>
    </source>
</evidence>
<evidence type="ECO:0000256" key="3">
    <source>
        <dbReference type="ARBA" id="ARBA00022692"/>
    </source>
</evidence>
<dbReference type="InterPro" id="IPR027417">
    <property type="entry name" value="P-loop_NTPase"/>
</dbReference>
<keyword evidence="4" id="KW-0547">Nucleotide-binding</keyword>
<name>A0ABQ6NDV8_9BACL</name>
<protein>
    <submittedName>
        <fullName evidence="10">Branched-chain amino acid ABC transporter permease</fullName>
    </submittedName>
</protein>
<comment type="caution">
    <text evidence="10">The sequence shown here is derived from an EMBL/GenBank/DDBJ whole genome shotgun (WGS) entry which is preliminary data.</text>
</comment>
<dbReference type="Pfam" id="PF00005">
    <property type="entry name" value="ABC_tran"/>
    <property type="match status" value="1"/>
</dbReference>
<proteinExistence type="predicted"/>
<comment type="subcellular location">
    <subcellularLocation>
        <location evidence="1">Cell membrane</location>
        <topology evidence="1">Multi-pass membrane protein</topology>
    </subcellularLocation>
</comment>
<evidence type="ECO:0000256" key="2">
    <source>
        <dbReference type="ARBA" id="ARBA00022475"/>
    </source>
</evidence>
<feature type="transmembrane region" description="Helical" evidence="8">
    <location>
        <begin position="116"/>
        <end position="135"/>
    </location>
</feature>
<dbReference type="InterPro" id="IPR003593">
    <property type="entry name" value="AAA+_ATPase"/>
</dbReference>
<feature type="transmembrane region" description="Helical" evidence="8">
    <location>
        <begin position="214"/>
        <end position="232"/>
    </location>
</feature>
<feature type="transmembrane region" description="Helical" evidence="8">
    <location>
        <begin position="89"/>
        <end position="109"/>
    </location>
</feature>
<feature type="transmembrane region" description="Helical" evidence="8">
    <location>
        <begin position="252"/>
        <end position="276"/>
    </location>
</feature>
<dbReference type="EMBL" id="BTCL01000001">
    <property type="protein sequence ID" value="GMK43213.1"/>
    <property type="molecule type" value="Genomic_DNA"/>
</dbReference>